<gene>
    <name evidence="3" type="ORF">G3A44_11160</name>
</gene>
<feature type="domain" description="DUF4213" evidence="2">
    <location>
        <begin position="32"/>
        <end position="95"/>
    </location>
</feature>
<dbReference type="SUPFAM" id="SSF159713">
    <property type="entry name" value="Dhaf3308-like"/>
    <property type="match status" value="1"/>
</dbReference>
<dbReference type="Pfam" id="PF13938">
    <property type="entry name" value="DUF4213"/>
    <property type="match status" value="1"/>
</dbReference>
<evidence type="ECO:0000259" key="1">
    <source>
        <dbReference type="Pfam" id="PF04016"/>
    </source>
</evidence>
<evidence type="ECO:0000259" key="2">
    <source>
        <dbReference type="Pfam" id="PF13938"/>
    </source>
</evidence>
<dbReference type="Gene3D" id="3.40.50.11590">
    <property type="match status" value="1"/>
</dbReference>
<evidence type="ECO:0000313" key="3">
    <source>
        <dbReference type="EMBL" id="NDY91745.1"/>
    </source>
</evidence>
<dbReference type="EMBL" id="JAAGOH010000011">
    <property type="protein sequence ID" value="NDY91745.1"/>
    <property type="molecule type" value="Genomic_DNA"/>
</dbReference>
<keyword evidence="4" id="KW-1185">Reference proteome</keyword>
<feature type="domain" description="Putative heavy-metal chelation" evidence="1">
    <location>
        <begin position="115"/>
        <end position="252"/>
    </location>
</feature>
<dbReference type="Pfam" id="PF04016">
    <property type="entry name" value="DUF364"/>
    <property type="match status" value="1"/>
</dbReference>
<dbReference type="Proteomes" id="UP000484255">
    <property type="component" value="Unassembled WGS sequence"/>
</dbReference>
<dbReference type="InterPro" id="IPR025251">
    <property type="entry name" value="DUF4213"/>
</dbReference>
<evidence type="ECO:0000313" key="4">
    <source>
        <dbReference type="Proteomes" id="UP000484255"/>
    </source>
</evidence>
<comment type="caution">
    <text evidence="3">The sequence shown here is derived from an EMBL/GenBank/DDBJ whole genome shotgun (WGS) entry which is preliminary data.</text>
</comment>
<organism evidence="3 4">
    <name type="scientific">Ideonella livida</name>
    <dbReference type="NCBI Taxonomy" id="2707176"/>
    <lineage>
        <taxon>Bacteria</taxon>
        <taxon>Pseudomonadati</taxon>
        <taxon>Pseudomonadota</taxon>
        <taxon>Betaproteobacteria</taxon>
        <taxon>Burkholderiales</taxon>
        <taxon>Sphaerotilaceae</taxon>
        <taxon>Ideonella</taxon>
    </lineage>
</organism>
<proteinExistence type="predicted"/>
<reference evidence="3 4" key="1">
    <citation type="submission" date="2020-02" db="EMBL/GenBank/DDBJ databases">
        <title>Ideonella bacterium strain TBM-1.</title>
        <authorList>
            <person name="Chen W.-M."/>
        </authorList>
    </citation>
    <scope>NUCLEOTIDE SEQUENCE [LARGE SCALE GENOMIC DNA]</scope>
    <source>
        <strain evidence="3 4">TBM-1</strain>
    </source>
</reference>
<accession>A0A7C9TL43</accession>
<dbReference type="InterPro" id="IPR007161">
    <property type="entry name" value="DUF364"/>
</dbReference>
<sequence>MLQAAFERRAPPRVKALHLPPPPPPGGRRGEFCALELQDGTLGLSYVLLDATWAALAAQPSCLPQAGDEVWPLAQGWCAPEPWRQALGLAAVNALTRCVFDRAGFVPPASADSMGHLDLQPGETLGMVGWFAPLLPRLRARGVKVVVVELRPELVGEEEGVRITLDRTALAGCDQVLATGTLLLNHTLSAMLAPCRQARRFALIGPSVGVPPDPLLARGVSLLGGSWVVEGPAALQALRSGQALGAAARKFALTAQDYPGWPALMARGG</sequence>
<name>A0A7C9TL43_9BURK</name>
<dbReference type="AlphaFoldDB" id="A0A7C9TL43"/>
<protein>
    <submittedName>
        <fullName evidence="3">Uncharacterized protein</fullName>
    </submittedName>
</protein>